<evidence type="ECO:0000256" key="3">
    <source>
        <dbReference type="PROSITE-ProRule" id="PRU00076"/>
    </source>
</evidence>
<protein>
    <submittedName>
        <fullName evidence="7">3-phytase</fullName>
    </submittedName>
</protein>
<evidence type="ECO:0000256" key="4">
    <source>
        <dbReference type="SAM" id="SignalP"/>
    </source>
</evidence>
<dbReference type="Gene3D" id="2.120.10.30">
    <property type="entry name" value="TolB, C-terminal domain"/>
    <property type="match status" value="2"/>
</dbReference>
<feature type="signal peptide" evidence="4">
    <location>
        <begin position="1"/>
        <end position="24"/>
    </location>
</feature>
<feature type="disulfide bond" evidence="3">
    <location>
        <begin position="396"/>
        <end position="405"/>
    </location>
</feature>
<organism evidence="7 8">
    <name type="scientific">Madurella mycetomatis</name>
    <dbReference type="NCBI Taxonomy" id="100816"/>
    <lineage>
        <taxon>Eukaryota</taxon>
        <taxon>Fungi</taxon>
        <taxon>Dikarya</taxon>
        <taxon>Ascomycota</taxon>
        <taxon>Pezizomycotina</taxon>
        <taxon>Sordariomycetes</taxon>
        <taxon>Sordariomycetidae</taxon>
        <taxon>Sordariales</taxon>
        <taxon>Sordariales incertae sedis</taxon>
        <taxon>Madurella</taxon>
    </lineage>
</organism>
<comment type="caution">
    <text evidence="7">The sequence shown here is derived from an EMBL/GenBank/DDBJ whole genome shotgun (WGS) entry which is preliminary data.</text>
</comment>
<feature type="domain" description="BPP" evidence="6">
    <location>
        <begin position="21"/>
        <end position="323"/>
    </location>
</feature>
<dbReference type="InterPro" id="IPR000742">
    <property type="entry name" value="EGF"/>
</dbReference>
<dbReference type="OrthoDB" id="10045365at2759"/>
<feature type="disulfide bond" evidence="3">
    <location>
        <begin position="378"/>
        <end position="388"/>
    </location>
</feature>
<name>A0A175W4L8_9PEZI</name>
<evidence type="ECO:0000256" key="1">
    <source>
        <dbReference type="ARBA" id="ARBA00022729"/>
    </source>
</evidence>
<sequence length="758" mass="80625">MGIYRFTAVALLVASLSTPRMGVAEGVDVELPVSALTSEIESDWTSVYYSKTQPLVLGNDGSATGGWLAWRLDSATPLSLVHAETPGRRTKLVTPVYGSKIREKDLIVSIGQPDSVIRAWEVPSFSEVRSARVVALGDWSALCSWKSTSGDDYLYLFGKKQAKMFLVRRKHGRVEIVEIQTFPIPIEPSGCAASSSLAKMFLSADDDKDVYVFDLAESTTPPAVSKIGEAENDVTGVAVYVSNTTGVDYLFVAMEDAVAVYEPPFNLLGNLKLTGHEDIEIQGLGLYQGSTPTYPSGALTYAIETEDVARFGVSSLDSAIQALGVEVNTAYDPKAGYNKSSPICSACSGHGYCSKEGRGVECACFAGWAGRICSVFTCQDNCSGNGRCVGPNTCQCEKGWGGLHCSFVLVDPNTETDANGGDGDDPAIWISPSDREQSRIITTTKSEEGAGLGVFDLSGTLLQTIPASEPNNVDVIYNFRAGPRTIDLAYAACRGDDTLCLFEITPTGLLTTIPGGSQPVPEDFSVYGSCVYRSPSTSKQYLFVNDKSSQYLQYELSSTTNGTLVTTLVRSWFAGSGGQVEGCVADEQNGWVFIGEEPHALWRYDAEPADPDPSGMAVGTVGDGRMRADVEGVTLVLGKASDQGYIIVSTQGISAYNVYRRREPHEFVMTFTIVGSSDGAVDAVSNTDGITAVGTALGAAFPGGLFVTHDDANELPGGNGTSAQASFMLVGLERILGADVITALGLMDEVDSDWDPRA</sequence>
<feature type="domain" description="EGF-like" evidence="5">
    <location>
        <begin position="374"/>
        <end position="406"/>
    </location>
</feature>
<feature type="chain" id="PRO_5008043625" evidence="4">
    <location>
        <begin position="25"/>
        <end position="758"/>
    </location>
</feature>
<dbReference type="SMART" id="SM00181">
    <property type="entry name" value="EGF"/>
    <property type="match status" value="2"/>
</dbReference>
<accession>A0A175W4L8</accession>
<comment type="caution">
    <text evidence="3">Lacks conserved residue(s) required for the propagation of feature annotation.</text>
</comment>
<dbReference type="PANTHER" id="PTHR14949:SF56">
    <property type="entry name" value="EGF-LIKE-DOMAIN, MULTIPLE 7"/>
    <property type="match status" value="1"/>
</dbReference>
<keyword evidence="2 3" id="KW-1015">Disulfide bond</keyword>
<dbReference type="PROSITE" id="PS01186">
    <property type="entry name" value="EGF_2"/>
    <property type="match status" value="1"/>
</dbReference>
<keyword evidence="1 4" id="KW-0732">Signal</keyword>
<dbReference type="SUPFAM" id="SSF50956">
    <property type="entry name" value="Thermostable phytase (3-phytase)"/>
    <property type="match status" value="2"/>
</dbReference>
<gene>
    <name evidence="7" type="ORF">MMYC01_205884</name>
</gene>
<dbReference type="STRING" id="100816.A0A175W4L8"/>
<dbReference type="Gene3D" id="2.10.25.10">
    <property type="entry name" value="Laminin"/>
    <property type="match status" value="1"/>
</dbReference>
<dbReference type="GO" id="GO:0016158">
    <property type="term" value="F:inositol hexakisphosphate 3-phosphatase activity"/>
    <property type="evidence" value="ECO:0007669"/>
    <property type="project" value="InterPro"/>
</dbReference>
<evidence type="ECO:0000259" key="5">
    <source>
        <dbReference type="PROSITE" id="PS50026"/>
    </source>
</evidence>
<dbReference type="InterPro" id="IPR011042">
    <property type="entry name" value="6-blade_b-propeller_TolB-like"/>
</dbReference>
<keyword evidence="3" id="KW-0245">EGF-like domain</keyword>
<dbReference type="PROSITE" id="PS50026">
    <property type="entry name" value="EGF_3"/>
    <property type="match status" value="1"/>
</dbReference>
<dbReference type="InterPro" id="IPR050969">
    <property type="entry name" value="Dev_Signal_Modulators"/>
</dbReference>
<dbReference type="PROSITE" id="PS00022">
    <property type="entry name" value="EGF_1"/>
    <property type="match status" value="1"/>
</dbReference>
<reference evidence="7 8" key="1">
    <citation type="journal article" date="2016" name="Genome Announc.">
        <title>Genome Sequence of Madurella mycetomatis mm55, Isolated from a Human Mycetoma Case in Sudan.</title>
        <authorList>
            <person name="Smit S."/>
            <person name="Derks M.F."/>
            <person name="Bervoets S."/>
            <person name="Fahal A."/>
            <person name="van Leeuwen W."/>
            <person name="van Belkum A."/>
            <person name="van de Sande W.W."/>
        </authorList>
    </citation>
    <scope>NUCLEOTIDE SEQUENCE [LARGE SCALE GENOMIC DNA]</scope>
    <source>
        <strain evidence="8">mm55</strain>
    </source>
</reference>
<dbReference type="EMBL" id="LCTW02000121">
    <property type="protein sequence ID" value="KXX78409.1"/>
    <property type="molecule type" value="Genomic_DNA"/>
</dbReference>
<keyword evidence="8" id="KW-1185">Reference proteome</keyword>
<dbReference type="VEuPathDB" id="FungiDB:MMYC01_205884"/>
<dbReference type="PROSITE" id="PS51662">
    <property type="entry name" value="BP_PHYTASE"/>
    <property type="match status" value="2"/>
</dbReference>
<dbReference type="PANTHER" id="PTHR14949">
    <property type="entry name" value="EGF-LIKE-DOMAIN, MULTIPLE 7, 8"/>
    <property type="match status" value="1"/>
</dbReference>
<dbReference type="AlphaFoldDB" id="A0A175W4L8"/>
<proteinExistence type="predicted"/>
<dbReference type="Pfam" id="PF02333">
    <property type="entry name" value="Phytase"/>
    <property type="match status" value="1"/>
</dbReference>
<evidence type="ECO:0000259" key="6">
    <source>
        <dbReference type="PROSITE" id="PS51662"/>
    </source>
</evidence>
<feature type="domain" description="BPP" evidence="6">
    <location>
        <begin position="400"/>
        <end position="740"/>
    </location>
</feature>
<evidence type="ECO:0000313" key="7">
    <source>
        <dbReference type="EMBL" id="KXX78409.1"/>
    </source>
</evidence>
<dbReference type="Proteomes" id="UP000078237">
    <property type="component" value="Unassembled WGS sequence"/>
</dbReference>
<evidence type="ECO:0000256" key="2">
    <source>
        <dbReference type="ARBA" id="ARBA00023157"/>
    </source>
</evidence>
<evidence type="ECO:0000313" key="8">
    <source>
        <dbReference type="Proteomes" id="UP000078237"/>
    </source>
</evidence>
<dbReference type="InterPro" id="IPR003431">
    <property type="entry name" value="B-propeller_Phytase"/>
</dbReference>